<evidence type="ECO:0000313" key="2">
    <source>
        <dbReference type="Proteomes" id="UP000192569"/>
    </source>
</evidence>
<keyword evidence="1" id="KW-0282">Flagellum</keyword>
<dbReference type="STRING" id="698762.SAMN00808754_0955"/>
<dbReference type="Pfam" id="PF06289">
    <property type="entry name" value="FlbD"/>
    <property type="match status" value="1"/>
</dbReference>
<dbReference type="OrthoDB" id="9799862at2"/>
<dbReference type="InterPro" id="IPR009384">
    <property type="entry name" value="SwrD-like"/>
</dbReference>
<dbReference type="EMBL" id="LT838272">
    <property type="protein sequence ID" value="SMB94019.1"/>
    <property type="molecule type" value="Genomic_DNA"/>
</dbReference>
<proteinExistence type="predicted"/>
<name>A0A1W1VKV6_9FIRM</name>
<keyword evidence="2" id="KW-1185">Reference proteome</keyword>
<dbReference type="PANTHER" id="PTHR39185">
    <property type="entry name" value="SWARMING MOTILITY PROTEIN SWRD"/>
    <property type="match status" value="1"/>
</dbReference>
<accession>A0A1W1VKV6</accession>
<dbReference type="PANTHER" id="PTHR39185:SF1">
    <property type="entry name" value="SWARMING MOTILITY PROTEIN SWRD"/>
    <property type="match status" value="1"/>
</dbReference>
<dbReference type="Proteomes" id="UP000192569">
    <property type="component" value="Chromosome I"/>
</dbReference>
<dbReference type="AlphaFoldDB" id="A0A1W1VKV6"/>
<dbReference type="RefSeq" id="WP_084664458.1">
    <property type="nucleotide sequence ID" value="NZ_LT838272.1"/>
</dbReference>
<gene>
    <name evidence="1" type="ORF">SAMN00808754_0955</name>
</gene>
<keyword evidence="1" id="KW-0969">Cilium</keyword>
<evidence type="ECO:0000313" key="1">
    <source>
        <dbReference type="EMBL" id="SMB94019.1"/>
    </source>
</evidence>
<keyword evidence="1" id="KW-0966">Cell projection</keyword>
<organism evidence="1 2">
    <name type="scientific">Thermanaeromonas toyohensis ToBE</name>
    <dbReference type="NCBI Taxonomy" id="698762"/>
    <lineage>
        <taxon>Bacteria</taxon>
        <taxon>Bacillati</taxon>
        <taxon>Bacillota</taxon>
        <taxon>Clostridia</taxon>
        <taxon>Neomoorellales</taxon>
        <taxon>Neomoorellaceae</taxon>
        <taxon>Thermanaeromonas</taxon>
    </lineage>
</organism>
<reference evidence="1 2" key="1">
    <citation type="submission" date="2017-04" db="EMBL/GenBank/DDBJ databases">
        <authorList>
            <person name="Afonso C.L."/>
            <person name="Miller P.J."/>
            <person name="Scott M.A."/>
            <person name="Spackman E."/>
            <person name="Goraichik I."/>
            <person name="Dimitrov K.M."/>
            <person name="Suarez D.L."/>
            <person name="Swayne D.E."/>
        </authorList>
    </citation>
    <scope>NUCLEOTIDE SEQUENCE [LARGE SCALE GENOMIC DNA]</scope>
    <source>
        <strain evidence="1 2">ToBE</strain>
    </source>
</reference>
<sequence length="63" mass="7149">MIKVTTLDKREIAINAELIERVESVPETVITLTNGKKILVTQSMDEIIEKVMAYRRNIACSTK</sequence>
<protein>
    <submittedName>
        <fullName evidence="1">Flagellar protein FlbD</fullName>
    </submittedName>
</protein>